<dbReference type="PRINTS" id="PR00320">
    <property type="entry name" value="GPROTEINBRPT"/>
</dbReference>
<evidence type="ECO:0000313" key="7">
    <source>
        <dbReference type="Proteomes" id="UP000198717"/>
    </source>
</evidence>
<dbReference type="EMBL" id="FNAJ01000001">
    <property type="protein sequence ID" value="SDD22520.1"/>
    <property type="molecule type" value="Genomic_DNA"/>
</dbReference>
<evidence type="ECO:0000256" key="3">
    <source>
        <dbReference type="PROSITE-ProRule" id="PRU00221"/>
    </source>
</evidence>
<dbReference type="EMBL" id="BJVY01000046">
    <property type="protein sequence ID" value="GEL74384.1"/>
    <property type="molecule type" value="Genomic_DNA"/>
</dbReference>
<reference evidence="5 8" key="2">
    <citation type="submission" date="2019-07" db="EMBL/GenBank/DDBJ databases">
        <title>Whole genome shotgun sequence of Myxococcus virescens NBRC 100334.</title>
        <authorList>
            <person name="Hosoyama A."/>
            <person name="Uohara A."/>
            <person name="Ohji S."/>
            <person name="Ichikawa N."/>
        </authorList>
    </citation>
    <scope>NUCLEOTIDE SEQUENCE [LARGE SCALE GENOMIC DNA]</scope>
    <source>
        <strain evidence="5 8">NBRC 100334</strain>
    </source>
</reference>
<dbReference type="Proteomes" id="UP000321224">
    <property type="component" value="Unassembled WGS sequence"/>
</dbReference>
<dbReference type="PROSITE" id="PS50082">
    <property type="entry name" value="WD_REPEATS_2"/>
    <property type="match status" value="4"/>
</dbReference>
<feature type="repeat" description="WD" evidence="3">
    <location>
        <begin position="279"/>
        <end position="320"/>
    </location>
</feature>
<dbReference type="PROSITE" id="PS50294">
    <property type="entry name" value="WD_REPEATS_REGION"/>
    <property type="match status" value="2"/>
</dbReference>
<dbReference type="PROSITE" id="PS00028">
    <property type="entry name" value="ZINC_FINGER_C2H2_1"/>
    <property type="match status" value="1"/>
</dbReference>
<dbReference type="InterPro" id="IPR001680">
    <property type="entry name" value="WD40_rpt"/>
</dbReference>
<evidence type="ECO:0000256" key="1">
    <source>
        <dbReference type="ARBA" id="ARBA00022574"/>
    </source>
</evidence>
<proteinExistence type="predicted"/>
<keyword evidence="2" id="KW-0677">Repeat</keyword>
<dbReference type="Proteomes" id="UP000198717">
    <property type="component" value="Unassembled WGS sequence"/>
</dbReference>
<dbReference type="Gene3D" id="2.130.10.10">
    <property type="entry name" value="YVTN repeat-like/Quinoprotein amine dehydrogenase"/>
    <property type="match status" value="4"/>
</dbReference>
<reference evidence="6 7" key="1">
    <citation type="submission" date="2016-10" db="EMBL/GenBank/DDBJ databases">
        <authorList>
            <person name="Varghese N."/>
            <person name="Submissions S."/>
        </authorList>
    </citation>
    <scope>NUCLEOTIDE SEQUENCE [LARGE SCALE GENOMIC DNA]</scope>
    <source>
        <strain evidence="6 7">DSM 2260</strain>
    </source>
</reference>
<comment type="caution">
    <text evidence="5">The sequence shown here is derived from an EMBL/GenBank/DDBJ whole genome shotgun (WGS) entry which is preliminary data.</text>
</comment>
<keyword evidence="1 3" id="KW-0853">WD repeat</keyword>
<evidence type="ECO:0000259" key="4">
    <source>
        <dbReference type="PROSITE" id="PS00028"/>
    </source>
</evidence>
<evidence type="ECO:0000313" key="5">
    <source>
        <dbReference type="EMBL" id="GEL74384.1"/>
    </source>
</evidence>
<evidence type="ECO:0000313" key="6">
    <source>
        <dbReference type="EMBL" id="SDD22520.1"/>
    </source>
</evidence>
<sequence>MPHTSPSLESLTELSTLEGLLAERGLDALLATFDEVLAGTPPDTRILKSEGLSVGPRTLQVLRRALALDAALLRAHPETLFQCLYNRLRWFDAPDTAAHFAPTDAGPWRHAEAHLWKLAEHWRGQWTAREGASWVESLRPLPEALEGNDLVLRHGAQVLCAAFSPSGDWLATGSWEDERNVRIWDVTTGTLIRQLAGHEGEVRSVAWSPDGTRLASGSRDHDARIWDVETGALLHAMTRQEGQVTSVAFSPDGRWLAVANLGWRVRLFDVASGREVRTLEGHEQSVLTVAFHPSGRWLASGASDDTVRIWDLETGAQTARIHSTTSVASVAFSPDGDWLVLTSMDGLIRVETAGWTRVPGALGQGPYSQVAWLEGTRLGALAFNRVELLDARNGEVLRVHPYPSDGRERGAAFLPSGKRFVLTAANGRTHVRDLDADPSPTLLAEQDRVMDLWGHAEGAWGITRLHSETRVIDSRGQATALPPGSPAAYAQTWQVSPDGAWLAQPELSSHERRYRLGILLLDARSLAPVRTLLAPPGEQAAKAQTLLVNKLPIAFSPDGKLLAAAIEEGAVHLWRVADGALLHRLRGPGGPVTWVDFTPDGSCVVSGHTARERVYVHEVRGGKVIVNTEAVVEPTPTYAAAASAPVIAVGRASGELALITLPTGAQQVLTVSQEPIIALGLSADGTRVAACSMDECVRVFDVRTGARLHELSHPSLPFSVAMSGEVLVTLADDMHTRVFDLATGELRTELAGSVTTEDFVSRRYWETLGEGPVTFHLQQDTTPRARFQDAMEEILILKDGLVLGRGRTERDFLYVLKLHMP</sequence>
<dbReference type="Pfam" id="PF00400">
    <property type="entry name" value="WD40"/>
    <property type="match status" value="7"/>
</dbReference>
<dbReference type="CDD" id="cd00200">
    <property type="entry name" value="WD40"/>
    <property type="match status" value="1"/>
</dbReference>
<gene>
    <name evidence="5" type="ORF">MVI01_61680</name>
    <name evidence="6" type="ORF">SAMN04488504_1018</name>
</gene>
<evidence type="ECO:0000313" key="8">
    <source>
        <dbReference type="Proteomes" id="UP000321224"/>
    </source>
</evidence>
<dbReference type="InterPro" id="IPR020472">
    <property type="entry name" value="WD40_PAC1"/>
</dbReference>
<name>A0A511HLW2_9BACT</name>
<dbReference type="SUPFAM" id="SSF50978">
    <property type="entry name" value="WD40 repeat-like"/>
    <property type="match status" value="2"/>
</dbReference>
<dbReference type="PROSITE" id="PS00678">
    <property type="entry name" value="WD_REPEATS_1"/>
    <property type="match status" value="2"/>
</dbReference>
<dbReference type="PANTHER" id="PTHR19848:SF8">
    <property type="entry name" value="F-BOX AND WD REPEAT DOMAIN CONTAINING 7"/>
    <property type="match status" value="1"/>
</dbReference>
<dbReference type="InterPro" id="IPR015943">
    <property type="entry name" value="WD40/YVTN_repeat-like_dom_sf"/>
</dbReference>
<feature type="repeat" description="WD" evidence="3">
    <location>
        <begin position="195"/>
        <end position="236"/>
    </location>
</feature>
<dbReference type="RefSeq" id="WP_090484106.1">
    <property type="nucleotide sequence ID" value="NZ_BJVY01000046.1"/>
</dbReference>
<dbReference type="SUPFAM" id="SSF50960">
    <property type="entry name" value="TolB, C-terminal domain"/>
    <property type="match status" value="1"/>
</dbReference>
<feature type="repeat" description="WD" evidence="3">
    <location>
        <begin position="237"/>
        <end position="278"/>
    </location>
</feature>
<dbReference type="SMART" id="SM00320">
    <property type="entry name" value="WD40"/>
    <property type="match status" value="9"/>
</dbReference>
<dbReference type="InterPro" id="IPR019775">
    <property type="entry name" value="WD40_repeat_CS"/>
</dbReference>
<dbReference type="AlphaFoldDB" id="A0A511HLW2"/>
<evidence type="ECO:0000256" key="2">
    <source>
        <dbReference type="ARBA" id="ARBA00022737"/>
    </source>
</evidence>
<accession>A0A511HLW2</accession>
<feature type="repeat" description="WD" evidence="3">
    <location>
        <begin position="553"/>
        <end position="584"/>
    </location>
</feature>
<dbReference type="InterPro" id="IPR036322">
    <property type="entry name" value="WD40_repeat_dom_sf"/>
</dbReference>
<keyword evidence="7" id="KW-1185">Reference proteome</keyword>
<feature type="domain" description="C2H2-type" evidence="4">
    <location>
        <begin position="691"/>
        <end position="713"/>
    </location>
</feature>
<dbReference type="PANTHER" id="PTHR19848">
    <property type="entry name" value="WD40 REPEAT PROTEIN"/>
    <property type="match status" value="1"/>
</dbReference>
<protein>
    <submittedName>
        <fullName evidence="6">WD40 repeat</fullName>
    </submittedName>
</protein>
<dbReference type="InterPro" id="IPR013087">
    <property type="entry name" value="Znf_C2H2_type"/>
</dbReference>
<organism evidence="5 8">
    <name type="scientific">Myxococcus virescens</name>
    <dbReference type="NCBI Taxonomy" id="83456"/>
    <lineage>
        <taxon>Bacteria</taxon>
        <taxon>Pseudomonadati</taxon>
        <taxon>Myxococcota</taxon>
        <taxon>Myxococcia</taxon>
        <taxon>Myxococcales</taxon>
        <taxon>Cystobacterineae</taxon>
        <taxon>Myxococcaceae</taxon>
        <taxon>Myxococcus</taxon>
    </lineage>
</organism>